<accession>A0A6A3ARV8</accession>
<keyword evidence="1" id="KW-1133">Transmembrane helix</keyword>
<proteinExistence type="predicted"/>
<sequence length="725" mass="78076">MERLSYSFSPTPLQISRKPSPFTYRLANSDSPKLSFAPSLARPQLRRVRSISCKTNDPSQFSRVQYNASYELSSIVSPLAGTGNGSKLGSNILKLIAMGASSKRKAITDWAMSVALYAVIMFLIQPIFAPTAFATFQIAAKTSGTAARGRLIYVKLLSSEWTGFFSGCFHTLSGPDHLMALAPLSIGRTRMGNAVVGALWGFGMMLVRVLGLTLLVVGAIGISEASEVPAPCVAIGNIKCDVSVYGTLDIGKPFATFQITAKTSGTAAGGRLIHVQLLSSAWTGFFSGCLHTLSGPDHLVALAPLSIGRTRMGSAVVGALWGFGHDAGQVIFGLIFLLLKERLQIEVIRTWGTRVVGLTLLVVGAIGISEASEVPTPCVAIGNIIIFLIQLIFAPAAFATFQIAAKTSGTAPGGRLIHVQARPPYGFGFAIDRTYTDEKRCCWSSVGGFGHDAGQVIFGLIFLVLKDRLQIEVIRTWGTRVVGLTLLVVGAIGINEASEVPAPCVSIGNSECDVSVYGTLDIGKFSESSGYVCTSNTGNVNGTSNNNSTTTDYLPHNNVFHRIVSGQLHSVHKKTVKEASHQDLGDKRLYMHLLYKRPSVLSDAGNGSRWQQRRMQRTKNKVRTVWRMIPYWKTDLSRIASIALKMVFPAFALPPLSAGAAFLVMFLLRTVVAMGSYTVFIGTCSEALKDRVLGITEKLTWASSFIEIALGIAIIISQFFGYSLY</sequence>
<feature type="transmembrane region" description="Helical" evidence="1">
    <location>
        <begin position="319"/>
        <end position="339"/>
    </location>
</feature>
<evidence type="ECO:0000256" key="1">
    <source>
        <dbReference type="SAM" id="Phobius"/>
    </source>
</evidence>
<keyword evidence="3" id="KW-1185">Reference proteome</keyword>
<protein>
    <submittedName>
        <fullName evidence="2">Glycerate dehydrogenase isoform 1</fullName>
    </submittedName>
</protein>
<feature type="transmembrane region" description="Helical" evidence="1">
    <location>
        <begin position="380"/>
        <end position="401"/>
    </location>
</feature>
<feature type="transmembrane region" description="Helical" evidence="1">
    <location>
        <begin position="701"/>
        <end position="722"/>
    </location>
</feature>
<feature type="transmembrane region" description="Helical" evidence="1">
    <location>
        <begin position="114"/>
        <end position="140"/>
    </location>
</feature>
<keyword evidence="1" id="KW-0812">Transmembrane</keyword>
<dbReference type="InterPro" id="IPR052776">
    <property type="entry name" value="Chloro_ReproSupport/MetalTrans"/>
</dbReference>
<dbReference type="Proteomes" id="UP000436088">
    <property type="component" value="Unassembled WGS sequence"/>
</dbReference>
<organism evidence="2 3">
    <name type="scientific">Hibiscus syriacus</name>
    <name type="common">Rose of Sharon</name>
    <dbReference type="NCBI Taxonomy" id="106335"/>
    <lineage>
        <taxon>Eukaryota</taxon>
        <taxon>Viridiplantae</taxon>
        <taxon>Streptophyta</taxon>
        <taxon>Embryophyta</taxon>
        <taxon>Tracheophyta</taxon>
        <taxon>Spermatophyta</taxon>
        <taxon>Magnoliopsida</taxon>
        <taxon>eudicotyledons</taxon>
        <taxon>Gunneridae</taxon>
        <taxon>Pentapetalae</taxon>
        <taxon>rosids</taxon>
        <taxon>malvids</taxon>
        <taxon>Malvales</taxon>
        <taxon>Malvaceae</taxon>
        <taxon>Malvoideae</taxon>
        <taxon>Hibiscus</taxon>
    </lineage>
</organism>
<name>A0A6A3ARV8_HIBSY</name>
<dbReference type="EMBL" id="VEPZ02000968">
    <property type="protein sequence ID" value="KAE8706658.1"/>
    <property type="molecule type" value="Genomic_DNA"/>
</dbReference>
<comment type="caution">
    <text evidence="2">The sequence shown here is derived from an EMBL/GenBank/DDBJ whole genome shotgun (WGS) entry which is preliminary data.</text>
</comment>
<dbReference type="PANTHER" id="PTHR33876:SF4">
    <property type="entry name" value="CHLOROPLAST PROTEIN FOR GROWTH AND FERTILITY 2"/>
    <property type="match status" value="1"/>
</dbReference>
<reference evidence="2" key="1">
    <citation type="submission" date="2019-09" db="EMBL/GenBank/DDBJ databases">
        <title>Draft genome information of white flower Hibiscus syriacus.</title>
        <authorList>
            <person name="Kim Y.-M."/>
        </authorList>
    </citation>
    <scope>NUCLEOTIDE SEQUENCE [LARGE SCALE GENOMIC DNA]</scope>
    <source>
        <strain evidence="2">YM2019G1</strain>
    </source>
</reference>
<feature type="transmembrane region" description="Helical" evidence="1">
    <location>
        <begin position="351"/>
        <end position="368"/>
    </location>
</feature>
<evidence type="ECO:0000313" key="3">
    <source>
        <dbReference type="Proteomes" id="UP000436088"/>
    </source>
</evidence>
<dbReference type="AlphaFoldDB" id="A0A6A3ARV8"/>
<gene>
    <name evidence="2" type="ORF">F3Y22_tig00110391pilonHSYRG00221</name>
</gene>
<dbReference type="PANTHER" id="PTHR33876">
    <property type="entry name" value="UNNAMED PRODUCT"/>
    <property type="match status" value="1"/>
</dbReference>
<keyword evidence="1" id="KW-0472">Membrane</keyword>
<evidence type="ECO:0000313" key="2">
    <source>
        <dbReference type="EMBL" id="KAE8706658.1"/>
    </source>
</evidence>
<feature type="transmembrane region" description="Helical" evidence="1">
    <location>
        <begin position="194"/>
        <end position="220"/>
    </location>
</feature>